<accession>A0A9W9CZT1</accession>
<keyword evidence="3 5" id="KW-1133">Transmembrane helix</keyword>
<dbReference type="SUPFAM" id="SSF144083">
    <property type="entry name" value="Magnesium transport protein CorA, transmembrane region"/>
    <property type="match status" value="1"/>
</dbReference>
<keyword evidence="2 5" id="KW-0812">Transmembrane</keyword>
<dbReference type="Gene3D" id="1.20.58.340">
    <property type="entry name" value="Magnesium transport protein CorA, transmembrane region"/>
    <property type="match status" value="1"/>
</dbReference>
<dbReference type="Pfam" id="PF01544">
    <property type="entry name" value="CorA"/>
    <property type="match status" value="1"/>
</dbReference>
<evidence type="ECO:0000256" key="1">
    <source>
        <dbReference type="ARBA" id="ARBA00004141"/>
    </source>
</evidence>
<dbReference type="PANTHER" id="PTHR47685">
    <property type="entry name" value="MAGNESIUM TRANSPORT PROTEIN CORA"/>
    <property type="match status" value="1"/>
</dbReference>
<keyword evidence="7" id="KW-1185">Reference proteome</keyword>
<dbReference type="InterPro" id="IPR050829">
    <property type="entry name" value="CorA_MIT"/>
</dbReference>
<sequence>MFQVNDLLSLKQQQARVVQAYEAMEQVEETVRQGKAIRVFTVMTIIFLPLSFMSSLFGMLAVELTGYDLSPGAGSSSSSNSSWGTSGAVPDEIVPFYPTTFKRQVLVMCEGLKSKDVWGHGRAKVSKMKKDVREALAREALNNSEILDEVRDPEPGSHRHCGPGVGQIPATEDHGRVTHGDRARTAGRRGTQDLEMGLGNLMEVLREIDEGTWTETGLSAY</sequence>
<evidence type="ECO:0000256" key="2">
    <source>
        <dbReference type="ARBA" id="ARBA00022692"/>
    </source>
</evidence>
<reference evidence="6" key="1">
    <citation type="submission" date="2022-10" db="EMBL/GenBank/DDBJ databases">
        <title>Tapping the CABI collections for fungal endophytes: first genome assemblies for Collariella, Neodidymelliopsis, Ascochyta clinopodiicola, Didymella pomorum, Didymosphaeria variabile, Neocosmospora piperis and Neocucurbitaria cava.</title>
        <authorList>
            <person name="Hill R."/>
        </authorList>
    </citation>
    <scope>NUCLEOTIDE SEQUENCE</scope>
    <source>
        <strain evidence="6">IMI 355082</strain>
    </source>
</reference>
<dbReference type="OrthoDB" id="341259at2759"/>
<protein>
    <submittedName>
        <fullName evidence="6">Uncharacterized protein</fullName>
    </submittedName>
</protein>
<comment type="caution">
    <text evidence="6">The sequence shown here is derived from an EMBL/GenBank/DDBJ whole genome shotgun (WGS) entry which is preliminary data.</text>
</comment>
<evidence type="ECO:0000313" key="6">
    <source>
        <dbReference type="EMBL" id="KAJ4394152.1"/>
    </source>
</evidence>
<dbReference type="InterPro" id="IPR045863">
    <property type="entry name" value="CorA_TM1_TM2"/>
</dbReference>
<evidence type="ECO:0000256" key="3">
    <source>
        <dbReference type="ARBA" id="ARBA00022989"/>
    </source>
</evidence>
<gene>
    <name evidence="6" type="ORF">N0V93_003369</name>
</gene>
<organism evidence="6 7">
    <name type="scientific">Gnomoniopsis smithogilvyi</name>
    <dbReference type="NCBI Taxonomy" id="1191159"/>
    <lineage>
        <taxon>Eukaryota</taxon>
        <taxon>Fungi</taxon>
        <taxon>Dikarya</taxon>
        <taxon>Ascomycota</taxon>
        <taxon>Pezizomycotina</taxon>
        <taxon>Sordariomycetes</taxon>
        <taxon>Sordariomycetidae</taxon>
        <taxon>Diaporthales</taxon>
        <taxon>Gnomoniaceae</taxon>
        <taxon>Gnomoniopsis</taxon>
    </lineage>
</organism>
<dbReference type="GO" id="GO:0046873">
    <property type="term" value="F:metal ion transmembrane transporter activity"/>
    <property type="evidence" value="ECO:0007669"/>
    <property type="project" value="InterPro"/>
</dbReference>
<proteinExistence type="predicted"/>
<dbReference type="GO" id="GO:0016020">
    <property type="term" value="C:membrane"/>
    <property type="evidence" value="ECO:0007669"/>
    <property type="project" value="UniProtKB-SubCell"/>
</dbReference>
<keyword evidence="4 5" id="KW-0472">Membrane</keyword>
<evidence type="ECO:0000256" key="5">
    <source>
        <dbReference type="SAM" id="Phobius"/>
    </source>
</evidence>
<feature type="transmembrane region" description="Helical" evidence="5">
    <location>
        <begin position="39"/>
        <end position="62"/>
    </location>
</feature>
<evidence type="ECO:0000313" key="7">
    <source>
        <dbReference type="Proteomes" id="UP001140453"/>
    </source>
</evidence>
<dbReference type="InterPro" id="IPR002523">
    <property type="entry name" value="MgTranspt_CorA/ZnTranspt_ZntB"/>
</dbReference>
<evidence type="ECO:0000256" key="4">
    <source>
        <dbReference type="ARBA" id="ARBA00023136"/>
    </source>
</evidence>
<dbReference type="Proteomes" id="UP001140453">
    <property type="component" value="Unassembled WGS sequence"/>
</dbReference>
<dbReference type="EMBL" id="JAPEVB010000002">
    <property type="protein sequence ID" value="KAJ4394152.1"/>
    <property type="molecule type" value="Genomic_DNA"/>
</dbReference>
<dbReference type="PANTHER" id="PTHR47685:SF1">
    <property type="entry name" value="MAGNESIUM TRANSPORT PROTEIN CORA"/>
    <property type="match status" value="1"/>
</dbReference>
<dbReference type="AlphaFoldDB" id="A0A9W9CZT1"/>
<comment type="subcellular location">
    <subcellularLocation>
        <location evidence="1">Membrane</location>
        <topology evidence="1">Multi-pass membrane protein</topology>
    </subcellularLocation>
</comment>
<name>A0A9W9CZT1_9PEZI</name>